<dbReference type="AlphaFoldDB" id="A0A4Y2EP32"/>
<evidence type="ECO:0000313" key="2">
    <source>
        <dbReference type="Proteomes" id="UP000499080"/>
    </source>
</evidence>
<sequence length="73" mass="8098">MLGESYKYTEEPEKLVHFLNIVSGPHEHAGVTQNDVAWTRLMSEGILEEIHTMTPAGQATNPSECEVVEISSQ</sequence>
<accession>A0A4Y2EP32</accession>
<proteinExistence type="predicted"/>
<dbReference type="EMBL" id="BGPR01000674">
    <property type="protein sequence ID" value="GBM31053.1"/>
    <property type="molecule type" value="Genomic_DNA"/>
</dbReference>
<protein>
    <submittedName>
        <fullName evidence="1">Uncharacterized protein</fullName>
    </submittedName>
</protein>
<reference evidence="1 2" key="1">
    <citation type="journal article" date="2019" name="Sci. Rep.">
        <title>Orb-weaving spider Araneus ventricosus genome elucidates the spidroin gene catalogue.</title>
        <authorList>
            <person name="Kono N."/>
            <person name="Nakamura H."/>
            <person name="Ohtoshi R."/>
            <person name="Moran D.A.P."/>
            <person name="Shinohara A."/>
            <person name="Yoshida Y."/>
            <person name="Fujiwara M."/>
            <person name="Mori M."/>
            <person name="Tomita M."/>
            <person name="Arakawa K."/>
        </authorList>
    </citation>
    <scope>NUCLEOTIDE SEQUENCE [LARGE SCALE GENOMIC DNA]</scope>
</reference>
<dbReference type="Proteomes" id="UP000499080">
    <property type="component" value="Unassembled WGS sequence"/>
</dbReference>
<gene>
    <name evidence="1" type="ORF">AVEN_46489_1</name>
</gene>
<comment type="caution">
    <text evidence="1">The sequence shown here is derived from an EMBL/GenBank/DDBJ whole genome shotgun (WGS) entry which is preliminary data.</text>
</comment>
<evidence type="ECO:0000313" key="1">
    <source>
        <dbReference type="EMBL" id="GBM31053.1"/>
    </source>
</evidence>
<organism evidence="1 2">
    <name type="scientific">Araneus ventricosus</name>
    <name type="common">Orbweaver spider</name>
    <name type="synonym">Epeira ventricosa</name>
    <dbReference type="NCBI Taxonomy" id="182803"/>
    <lineage>
        <taxon>Eukaryota</taxon>
        <taxon>Metazoa</taxon>
        <taxon>Ecdysozoa</taxon>
        <taxon>Arthropoda</taxon>
        <taxon>Chelicerata</taxon>
        <taxon>Arachnida</taxon>
        <taxon>Araneae</taxon>
        <taxon>Araneomorphae</taxon>
        <taxon>Entelegynae</taxon>
        <taxon>Araneoidea</taxon>
        <taxon>Araneidae</taxon>
        <taxon>Araneus</taxon>
    </lineage>
</organism>
<keyword evidence="2" id="KW-1185">Reference proteome</keyword>
<name>A0A4Y2EP32_ARAVE</name>